<protein>
    <submittedName>
        <fullName evidence="9">Uncharacterized protein</fullName>
    </submittedName>
</protein>
<comment type="caution">
    <text evidence="9">The sequence shown here is derived from an EMBL/GenBank/DDBJ whole genome shotgun (WGS) entry which is preliminary data.</text>
</comment>
<accession>A0AAV8YEX0</accession>
<keyword evidence="5 8" id="KW-0472">Membrane</keyword>
<keyword evidence="7" id="KW-0325">Glycoprotein</keyword>
<dbReference type="InterPro" id="IPR052192">
    <property type="entry name" value="Insect_Ionotropic_Sensory_Rcpt"/>
</dbReference>
<evidence type="ECO:0000256" key="4">
    <source>
        <dbReference type="ARBA" id="ARBA00022989"/>
    </source>
</evidence>
<evidence type="ECO:0000313" key="10">
    <source>
        <dbReference type="Proteomes" id="UP001162156"/>
    </source>
</evidence>
<sequence length="210" mass="24898">MASIYKYNLKTYFNTNSIRHFIDDGNNTVHGVPVNLVLKRWKNCRTKELCIEEVATSKDTVYCGPKYHIDYLLRIHKDKRQYIHCLRERILTIPILMIIRKGFPLSSLFDKIIHRITEAGFIFKWENDIIKYISADNKNDPEDFDKNSIKFKHLVHTFLMLLIGNAISFILFVGEIVFYKRNNTSLEKEIFFFATRNAARRKLSKFLKII</sequence>
<evidence type="ECO:0000256" key="5">
    <source>
        <dbReference type="ARBA" id="ARBA00023136"/>
    </source>
</evidence>
<comment type="subcellular location">
    <subcellularLocation>
        <location evidence="1">Cell membrane</location>
        <topology evidence="1">Multi-pass membrane protein</topology>
    </subcellularLocation>
</comment>
<dbReference type="Proteomes" id="UP001162156">
    <property type="component" value="Unassembled WGS sequence"/>
</dbReference>
<proteinExistence type="predicted"/>
<dbReference type="AlphaFoldDB" id="A0AAV8YEX0"/>
<dbReference type="PANTHER" id="PTHR42643">
    <property type="entry name" value="IONOTROPIC RECEPTOR 20A-RELATED"/>
    <property type="match status" value="1"/>
</dbReference>
<dbReference type="PANTHER" id="PTHR42643:SF30">
    <property type="entry name" value="IONOTROPIC RECEPTOR 40A-RELATED"/>
    <property type="match status" value="1"/>
</dbReference>
<evidence type="ECO:0000256" key="2">
    <source>
        <dbReference type="ARBA" id="ARBA00022475"/>
    </source>
</evidence>
<evidence type="ECO:0000313" key="9">
    <source>
        <dbReference type="EMBL" id="KAJ8949466.1"/>
    </source>
</evidence>
<keyword evidence="6" id="KW-0675">Receptor</keyword>
<keyword evidence="2" id="KW-1003">Cell membrane</keyword>
<dbReference type="EMBL" id="JANEYF010002230">
    <property type="protein sequence ID" value="KAJ8949466.1"/>
    <property type="molecule type" value="Genomic_DNA"/>
</dbReference>
<organism evidence="9 10">
    <name type="scientific">Rhamnusium bicolor</name>
    <dbReference type="NCBI Taxonomy" id="1586634"/>
    <lineage>
        <taxon>Eukaryota</taxon>
        <taxon>Metazoa</taxon>
        <taxon>Ecdysozoa</taxon>
        <taxon>Arthropoda</taxon>
        <taxon>Hexapoda</taxon>
        <taxon>Insecta</taxon>
        <taxon>Pterygota</taxon>
        <taxon>Neoptera</taxon>
        <taxon>Endopterygota</taxon>
        <taxon>Coleoptera</taxon>
        <taxon>Polyphaga</taxon>
        <taxon>Cucujiformia</taxon>
        <taxon>Chrysomeloidea</taxon>
        <taxon>Cerambycidae</taxon>
        <taxon>Lepturinae</taxon>
        <taxon>Rhagiini</taxon>
        <taxon>Rhamnusium</taxon>
    </lineage>
</organism>
<keyword evidence="10" id="KW-1185">Reference proteome</keyword>
<evidence type="ECO:0000256" key="8">
    <source>
        <dbReference type="SAM" id="Phobius"/>
    </source>
</evidence>
<evidence type="ECO:0000256" key="6">
    <source>
        <dbReference type="ARBA" id="ARBA00023170"/>
    </source>
</evidence>
<evidence type="ECO:0000256" key="7">
    <source>
        <dbReference type="ARBA" id="ARBA00023180"/>
    </source>
</evidence>
<keyword evidence="4 8" id="KW-1133">Transmembrane helix</keyword>
<feature type="transmembrane region" description="Helical" evidence="8">
    <location>
        <begin position="158"/>
        <end position="179"/>
    </location>
</feature>
<keyword evidence="3 8" id="KW-0812">Transmembrane</keyword>
<name>A0AAV8YEX0_9CUCU</name>
<dbReference type="GO" id="GO:0005886">
    <property type="term" value="C:plasma membrane"/>
    <property type="evidence" value="ECO:0007669"/>
    <property type="project" value="UniProtKB-SubCell"/>
</dbReference>
<gene>
    <name evidence="9" type="ORF">NQ314_008228</name>
</gene>
<evidence type="ECO:0000256" key="3">
    <source>
        <dbReference type="ARBA" id="ARBA00022692"/>
    </source>
</evidence>
<evidence type="ECO:0000256" key="1">
    <source>
        <dbReference type="ARBA" id="ARBA00004651"/>
    </source>
</evidence>
<reference evidence="9" key="1">
    <citation type="journal article" date="2023" name="Insect Mol. Biol.">
        <title>Genome sequencing provides insights into the evolution of gene families encoding plant cell wall-degrading enzymes in longhorned beetles.</title>
        <authorList>
            <person name="Shin N.R."/>
            <person name="Okamura Y."/>
            <person name="Kirsch R."/>
            <person name="Pauchet Y."/>
        </authorList>
    </citation>
    <scope>NUCLEOTIDE SEQUENCE</scope>
    <source>
        <strain evidence="9">RBIC_L_NR</strain>
    </source>
</reference>